<accession>A0A9N9EAU6</accession>
<gene>
    <name evidence="1" type="ORF">AMORRO_LOCUS10671</name>
</gene>
<dbReference type="Proteomes" id="UP000789342">
    <property type="component" value="Unassembled WGS sequence"/>
</dbReference>
<dbReference type="EMBL" id="CAJVPV010012065">
    <property type="protein sequence ID" value="CAG8667167.1"/>
    <property type="molecule type" value="Genomic_DNA"/>
</dbReference>
<reference evidence="1" key="1">
    <citation type="submission" date="2021-06" db="EMBL/GenBank/DDBJ databases">
        <authorList>
            <person name="Kallberg Y."/>
            <person name="Tangrot J."/>
            <person name="Rosling A."/>
        </authorList>
    </citation>
    <scope>NUCLEOTIDE SEQUENCE</scope>
    <source>
        <strain evidence="1">CL551</strain>
    </source>
</reference>
<evidence type="ECO:0000313" key="2">
    <source>
        <dbReference type="Proteomes" id="UP000789342"/>
    </source>
</evidence>
<dbReference type="OrthoDB" id="10591567at2759"/>
<sequence length="104" mass="11970">MSKKLLTKLRLQISEPSNAVVVTVNGTQKRALGKLKDIVLQIGRITKDDYFDIYEEEDLDEVESYLTDDQEDLYTNPWIDEHSPAAYLTTIEEVPTPEETERPI</sequence>
<proteinExistence type="predicted"/>
<keyword evidence="2" id="KW-1185">Reference proteome</keyword>
<dbReference type="AlphaFoldDB" id="A0A9N9EAU6"/>
<evidence type="ECO:0000313" key="1">
    <source>
        <dbReference type="EMBL" id="CAG8667167.1"/>
    </source>
</evidence>
<organism evidence="1 2">
    <name type="scientific">Acaulospora morrowiae</name>
    <dbReference type="NCBI Taxonomy" id="94023"/>
    <lineage>
        <taxon>Eukaryota</taxon>
        <taxon>Fungi</taxon>
        <taxon>Fungi incertae sedis</taxon>
        <taxon>Mucoromycota</taxon>
        <taxon>Glomeromycotina</taxon>
        <taxon>Glomeromycetes</taxon>
        <taxon>Diversisporales</taxon>
        <taxon>Acaulosporaceae</taxon>
        <taxon>Acaulospora</taxon>
    </lineage>
</organism>
<comment type="caution">
    <text evidence="1">The sequence shown here is derived from an EMBL/GenBank/DDBJ whole genome shotgun (WGS) entry which is preliminary data.</text>
</comment>
<name>A0A9N9EAU6_9GLOM</name>
<protein>
    <submittedName>
        <fullName evidence="1">10745_t:CDS:1</fullName>
    </submittedName>
</protein>